<evidence type="ECO:0000313" key="1">
    <source>
        <dbReference type="EMBL" id="GKX48627.1"/>
    </source>
</evidence>
<reference evidence="2" key="2">
    <citation type="submission" date="2023-02" db="EMBL/GenBank/DDBJ databases">
        <title>Pectobacterium carotovorum subsp. carotovorum NBRC 12380.</title>
        <authorList>
            <person name="Ichikawa N."/>
            <person name="Sato H."/>
            <person name="Tonouchi N."/>
        </authorList>
    </citation>
    <scope>NUCLEOTIDE SEQUENCE</scope>
    <source>
        <strain evidence="2">NBRC 12380</strain>
    </source>
</reference>
<sequence length="103" mass="11913">MTLPLKIKDFKCELLGVMNDSPLELGGQKIRNQLNFPNKIGDGSFIPLNWNYSFVYPCVKTDYLHVTFIPKNTKYLLVKSSFYYLETNESHHAGKILKIPMDK</sequence>
<organism evidence="2 4">
    <name type="scientific">Pectobacterium carotovorum subsp. carotovorum</name>
    <name type="common">Erwinia carotovora subsp. carotovora</name>
    <dbReference type="NCBI Taxonomy" id="555"/>
    <lineage>
        <taxon>Bacteria</taxon>
        <taxon>Pseudomonadati</taxon>
        <taxon>Pseudomonadota</taxon>
        <taxon>Gammaproteobacteria</taxon>
        <taxon>Enterobacterales</taxon>
        <taxon>Pectobacteriaceae</taxon>
        <taxon>Pectobacterium</taxon>
    </lineage>
</organism>
<accession>A0AAI9L4D4</accession>
<comment type="caution">
    <text evidence="2">The sequence shown here is derived from an EMBL/GenBank/DDBJ whole genome shotgun (WGS) entry which is preliminary data.</text>
</comment>
<name>A0AAI9L4D4_PECCC</name>
<dbReference type="Proteomes" id="UP001165145">
    <property type="component" value="Unassembled WGS sequence"/>
</dbReference>
<protein>
    <submittedName>
        <fullName evidence="2">Uncharacterized protein</fullName>
    </submittedName>
</protein>
<dbReference type="Proteomes" id="UP001058167">
    <property type="component" value="Unassembled WGS sequence"/>
</dbReference>
<dbReference type="EMBL" id="BRLF01000009">
    <property type="protein sequence ID" value="GKX48627.1"/>
    <property type="molecule type" value="Genomic_DNA"/>
</dbReference>
<dbReference type="AlphaFoldDB" id="A0AAI9L4D4"/>
<evidence type="ECO:0000313" key="2">
    <source>
        <dbReference type="EMBL" id="GLV71069.1"/>
    </source>
</evidence>
<gene>
    <name evidence="2" type="ORF">Pcaca03_35130</name>
    <name evidence="1" type="ORF">SOASR016_33790</name>
</gene>
<dbReference type="EMBL" id="BSRL01000009">
    <property type="protein sequence ID" value="GLV71069.1"/>
    <property type="molecule type" value="Genomic_DNA"/>
</dbReference>
<reference evidence="1" key="1">
    <citation type="submission" date="2022-06" db="EMBL/GenBank/DDBJ databases">
        <title>Draft genome sequences of Pectobacterium carotovorum subsp. carotovorum str. NBRC12380.</title>
        <authorList>
            <person name="Wakabayashi Y."/>
            <person name="Kojima K."/>
        </authorList>
    </citation>
    <scope>NUCLEOTIDE SEQUENCE</scope>
    <source>
        <strain evidence="1">NBRC 12380</strain>
    </source>
</reference>
<proteinExistence type="predicted"/>
<keyword evidence="3" id="KW-1185">Reference proteome</keyword>
<evidence type="ECO:0000313" key="4">
    <source>
        <dbReference type="Proteomes" id="UP001165145"/>
    </source>
</evidence>
<evidence type="ECO:0000313" key="3">
    <source>
        <dbReference type="Proteomes" id="UP001058167"/>
    </source>
</evidence>